<evidence type="ECO:0000313" key="3">
    <source>
        <dbReference type="Proteomes" id="UP000253437"/>
    </source>
</evidence>
<dbReference type="EMBL" id="QOUW02000302">
    <property type="protein sequence ID" value="RIV98079.1"/>
    <property type="molecule type" value="Genomic_DNA"/>
</dbReference>
<keyword evidence="1" id="KW-0812">Transmembrane</keyword>
<feature type="transmembrane region" description="Helical" evidence="1">
    <location>
        <begin position="69"/>
        <end position="86"/>
    </location>
</feature>
<dbReference type="AlphaFoldDB" id="A0A8B3D758"/>
<comment type="caution">
    <text evidence="2">The sequence shown here is derived from an EMBL/GenBank/DDBJ whole genome shotgun (WGS) entry which is preliminary data.</text>
</comment>
<name>A0A8B3D758_VIBHA</name>
<keyword evidence="1" id="KW-1133">Transmembrane helix</keyword>
<reference evidence="2 3" key="1">
    <citation type="submission" date="2018-08" db="EMBL/GenBank/DDBJ databases">
        <title>Vibrio harveyi strains pathogenic to white snook Centropomus viridis Lockington (1877) and potential probiotic bacteria.</title>
        <authorList>
            <person name="Soto-Rodriguez S."/>
            <person name="Gomez-Gil B."/>
            <person name="Lozano-Olvera R."/>
        </authorList>
    </citation>
    <scope>NUCLEOTIDE SEQUENCE [LARGE SCALE GENOMIC DNA]</scope>
    <source>
        <strain evidence="2 3">CAIM 1508</strain>
    </source>
</reference>
<dbReference type="RefSeq" id="WP_114093222.1">
    <property type="nucleotide sequence ID" value="NZ_QOUW02000302.1"/>
</dbReference>
<sequence length="149" mass="16579">MRDTVLNNAIVTFCVCLLVATLAAKGNLLVTMLSFPIDFLGLLVLLFLSLFVSWSAVGHLNQGQWKESILLYLMLYYLAFGIFSDGNTEDWSHSVGVVGKLKMTLIYIANSITSIYVPLIIVGISIIHLRFLRSHIVDTEQNVAEKVQS</sequence>
<evidence type="ECO:0000256" key="1">
    <source>
        <dbReference type="SAM" id="Phobius"/>
    </source>
</evidence>
<feature type="transmembrane region" description="Helical" evidence="1">
    <location>
        <begin position="39"/>
        <end position="57"/>
    </location>
</feature>
<feature type="transmembrane region" description="Helical" evidence="1">
    <location>
        <begin position="106"/>
        <end position="127"/>
    </location>
</feature>
<organism evidence="2 3">
    <name type="scientific">Vibrio harveyi</name>
    <name type="common">Beneckea harveyi</name>
    <dbReference type="NCBI Taxonomy" id="669"/>
    <lineage>
        <taxon>Bacteria</taxon>
        <taxon>Pseudomonadati</taxon>
        <taxon>Pseudomonadota</taxon>
        <taxon>Gammaproteobacteria</taxon>
        <taxon>Vibrionales</taxon>
        <taxon>Vibrionaceae</taxon>
        <taxon>Vibrio</taxon>
    </lineage>
</organism>
<evidence type="ECO:0000313" key="2">
    <source>
        <dbReference type="EMBL" id="RIV98079.1"/>
    </source>
</evidence>
<proteinExistence type="predicted"/>
<gene>
    <name evidence="2" type="ORF">DS957_029035</name>
</gene>
<protein>
    <submittedName>
        <fullName evidence="2">Uncharacterized protein</fullName>
    </submittedName>
</protein>
<keyword evidence="1" id="KW-0472">Membrane</keyword>
<dbReference type="Proteomes" id="UP000253437">
    <property type="component" value="Unassembled WGS sequence"/>
</dbReference>
<accession>A0A8B3D758</accession>